<organism evidence="1">
    <name type="scientific">Salmonella montevideo</name>
    <dbReference type="NCBI Taxonomy" id="115981"/>
    <lineage>
        <taxon>Bacteria</taxon>
        <taxon>Pseudomonadati</taxon>
        <taxon>Pseudomonadota</taxon>
        <taxon>Gammaproteobacteria</taxon>
        <taxon>Enterobacterales</taxon>
        <taxon>Enterobacteriaceae</taxon>
        <taxon>Salmonella</taxon>
    </lineage>
</organism>
<reference evidence="1" key="1">
    <citation type="submission" date="2019-06" db="EMBL/GenBank/DDBJ databases">
        <authorList>
            <consortium name="NARMS: The National Antimicrobial Resistance Monitoring System"/>
        </authorList>
    </citation>
    <scope>NUCLEOTIDE SEQUENCE</scope>
    <source>
        <strain evidence="1">FSIS11815944</strain>
    </source>
</reference>
<sequence length="361" mass="40266">MTAQANVNQNLVSSVNNISAQRLSSLLLGLKQTDQFAYTTQLGPVYGFPVSGKGWDACLDVIRDSIENPIVERPNATIDNLESLVNRVIISGAHYYSIDSMTPSDPQKRALDHLVVSASTNTICATVYPQKKYTGNDINKTTVVPGTYLTHSKNMGDGIAFIFSYIYNEVPKNLGNITANTISYQYFTVAFIPKDYSRVEFRVPKNIPKKHLQKAILGTRNEFDAILKQGNIQLVRNQLNFYKAIGKIHKDVSYGRAVHIVYNGTNTGSDVKFTCRTNPAYNARELEVNDKSNNNDVFECRAIAIRIDSQNASGVVRTELGLEPNKKQWLDNLLCSEFYIENPSDTNSLNGIINHVINESK</sequence>
<evidence type="ECO:0000313" key="1">
    <source>
        <dbReference type="EMBL" id="EBO8588892.1"/>
    </source>
</evidence>
<accession>A0A5T9W9U0</accession>
<name>A0A5T9W9U0_SALMO</name>
<protein>
    <submittedName>
        <fullName evidence="1">Uncharacterized protein</fullName>
    </submittedName>
</protein>
<gene>
    <name evidence="1" type="ORF">EIC46_19295</name>
</gene>
<dbReference type="EMBL" id="AAGJVW010000034">
    <property type="protein sequence ID" value="EBO8588892.1"/>
    <property type="molecule type" value="Genomic_DNA"/>
</dbReference>
<dbReference type="AlphaFoldDB" id="A0A5T9W9U0"/>
<proteinExistence type="predicted"/>
<comment type="caution">
    <text evidence="1">The sequence shown here is derived from an EMBL/GenBank/DDBJ whole genome shotgun (WGS) entry which is preliminary data.</text>
</comment>